<evidence type="ECO:0000256" key="7">
    <source>
        <dbReference type="ARBA" id="ARBA00023136"/>
    </source>
</evidence>
<feature type="transmembrane region" description="Helical" evidence="9">
    <location>
        <begin position="102"/>
        <end position="122"/>
    </location>
</feature>
<evidence type="ECO:0000256" key="2">
    <source>
        <dbReference type="ARBA" id="ARBA00004651"/>
    </source>
</evidence>
<dbReference type="PANTHER" id="PTHR33529">
    <property type="entry name" value="SLR0882 PROTEIN-RELATED"/>
    <property type="match status" value="1"/>
</dbReference>
<feature type="transmembrane region" description="Helical" evidence="9">
    <location>
        <begin position="12"/>
        <end position="33"/>
    </location>
</feature>
<keyword evidence="4" id="KW-1003">Cell membrane</keyword>
<dbReference type="Proteomes" id="UP000063965">
    <property type="component" value="Chromosome"/>
</dbReference>
<protein>
    <submittedName>
        <fullName evidence="10">Membrane spanning protein</fullName>
    </submittedName>
</protein>
<comment type="function">
    <text evidence="1">Part of the ABC transporter complex LptBFG involved in the translocation of lipopolysaccharide (LPS) from the inner membrane to the outer membrane.</text>
</comment>
<evidence type="ECO:0000256" key="6">
    <source>
        <dbReference type="ARBA" id="ARBA00022989"/>
    </source>
</evidence>
<dbReference type="InterPro" id="IPR005495">
    <property type="entry name" value="LptG/LptF_permease"/>
</dbReference>
<reference evidence="10 11" key="1">
    <citation type="journal article" date="2015" name="Genome Biol. Evol.">
        <title>Distinctive Genome Reduction Rates Revealed by Genomic Analyses of Two Coxiella-Like Endosymbionts in Ticks.</title>
        <authorList>
            <person name="Gottlieb Y."/>
            <person name="Lalzar I."/>
            <person name="Klasson L."/>
        </authorList>
    </citation>
    <scope>NUCLEOTIDE SEQUENCE [LARGE SCALE GENOMIC DNA]</scope>
    <source>
        <strain evidence="10 11">CRt</strain>
    </source>
</reference>
<evidence type="ECO:0000313" key="10">
    <source>
        <dbReference type="EMBL" id="AKQ33753.1"/>
    </source>
</evidence>
<keyword evidence="5 9" id="KW-0812">Transmembrane</keyword>
<organism evidence="10 11">
    <name type="scientific">Candidatus Coxiella mudrowiae</name>
    <dbReference type="NCBI Taxonomy" id="2054173"/>
    <lineage>
        <taxon>Bacteria</taxon>
        <taxon>Pseudomonadati</taxon>
        <taxon>Pseudomonadota</taxon>
        <taxon>Gammaproteobacteria</taxon>
        <taxon>Legionellales</taxon>
        <taxon>Coxiellaceae</taxon>
        <taxon>Coxiella</taxon>
    </lineage>
</organism>
<gene>
    <name evidence="10" type="ORF">CleRT_10850</name>
</gene>
<dbReference type="NCBIfam" id="TIGR04408">
    <property type="entry name" value="LptG_lptG"/>
    <property type="match status" value="1"/>
</dbReference>
<evidence type="ECO:0000256" key="1">
    <source>
        <dbReference type="ARBA" id="ARBA00002265"/>
    </source>
</evidence>
<accession>A0ABM5UUY4</accession>
<feature type="transmembrane region" description="Helical" evidence="9">
    <location>
        <begin position="272"/>
        <end position="290"/>
    </location>
</feature>
<feature type="transmembrane region" description="Helical" evidence="9">
    <location>
        <begin position="331"/>
        <end position="351"/>
    </location>
</feature>
<evidence type="ECO:0000256" key="5">
    <source>
        <dbReference type="ARBA" id="ARBA00022692"/>
    </source>
</evidence>
<comment type="subunit">
    <text evidence="8">Component of the lipopolysaccharide transport and assembly complex. The LptBFG transporter is composed of two ATP-binding proteins (LptB) and two transmembrane proteins (LptF and LptG).</text>
</comment>
<keyword evidence="6 9" id="KW-1133">Transmembrane helix</keyword>
<sequence length="354" mass="39684">MRLLNRYIREAVISATVLVVLILLGVEIFMEFIGQLSKIGSGHYDLERAFLYVLTQLPSDLYQLFPMAGFLGCLIGLGRLASSSQLIVMQAAGVSISRVTGSVVKAALLMILVVTFIGEFVAPRLESKGALMRSLALSKAVGYQALGGVWLRDRDSFIHIGSIDSKHKISNVSRFQFNQHRLLSAAFASEGRYSEGRWVLYHVKQSLFTPTQIKKIEISQLPLQIVFDPQQLQQGRKTVEEQSIIGLYHTIRYRIQAGLQTNSFVFSFWQRIIQPFTTVVMICLGVPFIFGSLRQASMGIRVLIGVIIGFAFYMLNQFFGPFAMVYQLPPLLAALMLTVLFAIACVILLRYSRR</sequence>
<dbReference type="InterPro" id="IPR030923">
    <property type="entry name" value="LptG"/>
</dbReference>
<evidence type="ECO:0000256" key="3">
    <source>
        <dbReference type="ARBA" id="ARBA00007725"/>
    </source>
</evidence>
<comment type="similarity">
    <text evidence="3">Belongs to the LptF/LptG family.</text>
</comment>
<feature type="transmembrane region" description="Helical" evidence="9">
    <location>
        <begin position="61"/>
        <end position="81"/>
    </location>
</feature>
<feature type="transmembrane region" description="Helical" evidence="9">
    <location>
        <begin position="302"/>
        <end position="319"/>
    </location>
</feature>
<keyword evidence="7 9" id="KW-0472">Membrane</keyword>
<dbReference type="PANTHER" id="PTHR33529:SF2">
    <property type="entry name" value="LIPOPOLYSACCHARIDE EXPORT SYSTEM PERMEASE PROTEIN LPTG"/>
    <property type="match status" value="1"/>
</dbReference>
<evidence type="ECO:0000256" key="4">
    <source>
        <dbReference type="ARBA" id="ARBA00022475"/>
    </source>
</evidence>
<comment type="subcellular location">
    <subcellularLocation>
        <location evidence="2">Cell membrane</location>
        <topology evidence="2">Multi-pass membrane protein</topology>
    </subcellularLocation>
</comment>
<name>A0ABM5UUY4_9COXI</name>
<keyword evidence="11" id="KW-1185">Reference proteome</keyword>
<dbReference type="EMBL" id="CP011126">
    <property type="protein sequence ID" value="AKQ33753.1"/>
    <property type="molecule type" value="Genomic_DNA"/>
</dbReference>
<evidence type="ECO:0000256" key="8">
    <source>
        <dbReference type="ARBA" id="ARBA00026081"/>
    </source>
</evidence>
<dbReference type="Pfam" id="PF03739">
    <property type="entry name" value="LptF_LptG"/>
    <property type="match status" value="1"/>
</dbReference>
<evidence type="ECO:0000256" key="9">
    <source>
        <dbReference type="SAM" id="Phobius"/>
    </source>
</evidence>
<proteinExistence type="inferred from homology"/>
<dbReference type="RefSeq" id="WP_048875386.1">
    <property type="nucleotide sequence ID" value="NZ_CP011126.1"/>
</dbReference>
<evidence type="ECO:0000313" key="11">
    <source>
        <dbReference type="Proteomes" id="UP000063965"/>
    </source>
</evidence>